<keyword evidence="1" id="KW-0175">Coiled coil</keyword>
<proteinExistence type="predicted"/>
<dbReference type="AlphaFoldDB" id="A0ABD4T8D3"/>
<dbReference type="EMBL" id="JTHE03000106">
    <property type="protein sequence ID" value="MCM1984886.1"/>
    <property type="molecule type" value="Genomic_DNA"/>
</dbReference>
<dbReference type="Proteomes" id="UP000031561">
    <property type="component" value="Unassembled WGS sequence"/>
</dbReference>
<feature type="coiled-coil region" evidence="1">
    <location>
        <begin position="25"/>
        <end position="99"/>
    </location>
</feature>
<name>A0ABD4T8D3_9CYAN</name>
<keyword evidence="3" id="KW-1185">Reference proteome</keyword>
<protein>
    <submittedName>
        <fullName evidence="2">YlqD family protein</fullName>
    </submittedName>
</protein>
<gene>
    <name evidence="2" type="ORF">QQ91_0018855</name>
</gene>
<sequence length="155" mass="17800">MDIPTDQLLLKRAIAVKAVVTPRWKEEAQQQLQTQINQLDGQLQQLELRVKQMMNELRKQNIQIVGAEGNAPSNTEAQMQNLQAQANAQKSELLEQKSQILKQIDQVQNFEMETEVEQGQIENFFHVKKGDNLVQKMQVEILIRDGVIEDIRGLL</sequence>
<evidence type="ECO:0000256" key="1">
    <source>
        <dbReference type="SAM" id="Coils"/>
    </source>
</evidence>
<reference evidence="2 3" key="1">
    <citation type="journal article" date="2015" name="Genome Announc.">
        <title>Draft Genome Sequence of Filamentous Marine Cyanobacterium Lyngbya confervoides Strain BDU141951.</title>
        <authorList>
            <person name="Chandrababunaidu M.M."/>
            <person name="Sen D."/>
            <person name="Tripathy S."/>
        </authorList>
    </citation>
    <scope>NUCLEOTIDE SEQUENCE [LARGE SCALE GENOMIC DNA]</scope>
    <source>
        <strain evidence="2 3">BDU141951</strain>
    </source>
</reference>
<dbReference type="Gene3D" id="6.10.140.1110">
    <property type="match status" value="1"/>
</dbReference>
<organism evidence="2 3">
    <name type="scientific">Lyngbya confervoides BDU141951</name>
    <dbReference type="NCBI Taxonomy" id="1574623"/>
    <lineage>
        <taxon>Bacteria</taxon>
        <taxon>Bacillati</taxon>
        <taxon>Cyanobacteriota</taxon>
        <taxon>Cyanophyceae</taxon>
        <taxon>Oscillatoriophycideae</taxon>
        <taxon>Oscillatoriales</taxon>
        <taxon>Microcoleaceae</taxon>
        <taxon>Lyngbya</taxon>
    </lineage>
</organism>
<evidence type="ECO:0000313" key="2">
    <source>
        <dbReference type="EMBL" id="MCM1984886.1"/>
    </source>
</evidence>
<comment type="caution">
    <text evidence="2">The sequence shown here is derived from an EMBL/GenBank/DDBJ whole genome shotgun (WGS) entry which is preliminary data.</text>
</comment>
<dbReference type="Pfam" id="PF11068">
    <property type="entry name" value="YlqD"/>
    <property type="match status" value="1"/>
</dbReference>
<dbReference type="RefSeq" id="WP_166277356.1">
    <property type="nucleotide sequence ID" value="NZ_JTHE03000106.1"/>
</dbReference>
<dbReference type="InterPro" id="IPR021297">
    <property type="entry name" value="YlqD"/>
</dbReference>
<accession>A0ABD4T8D3</accession>
<evidence type="ECO:0000313" key="3">
    <source>
        <dbReference type="Proteomes" id="UP000031561"/>
    </source>
</evidence>